<gene>
    <name evidence="1" type="ORF">L227DRAFT_600937</name>
</gene>
<evidence type="ECO:0000313" key="2">
    <source>
        <dbReference type="Proteomes" id="UP000313359"/>
    </source>
</evidence>
<evidence type="ECO:0000313" key="1">
    <source>
        <dbReference type="EMBL" id="RPD60378.1"/>
    </source>
</evidence>
<reference evidence="1" key="1">
    <citation type="journal article" date="2018" name="Genome Biol. Evol.">
        <title>Genomics and development of Lentinus tigrinus, a white-rot wood-decaying mushroom with dimorphic fruiting bodies.</title>
        <authorList>
            <person name="Wu B."/>
            <person name="Xu Z."/>
            <person name="Knudson A."/>
            <person name="Carlson A."/>
            <person name="Chen N."/>
            <person name="Kovaka S."/>
            <person name="LaButti K."/>
            <person name="Lipzen A."/>
            <person name="Pennachio C."/>
            <person name="Riley R."/>
            <person name="Schakwitz W."/>
            <person name="Umezawa K."/>
            <person name="Ohm R.A."/>
            <person name="Grigoriev I.V."/>
            <person name="Nagy L.G."/>
            <person name="Gibbons J."/>
            <person name="Hibbett D."/>
        </authorList>
    </citation>
    <scope>NUCLEOTIDE SEQUENCE [LARGE SCALE GENOMIC DNA]</scope>
    <source>
        <strain evidence="1">ALCF2SS1-6</strain>
    </source>
</reference>
<dbReference type="STRING" id="1328759.A0A5C2SAU1"/>
<accession>A0A5C2SAU1</accession>
<name>A0A5C2SAU1_9APHY</name>
<dbReference type="OrthoDB" id="3250989at2759"/>
<sequence length="549" mass="61458">MLDEDTTDYTFIYLHSDHPVYGLVKNPRKLISEKYMDSFLNYARKQHSAIASDSTFILYRPSGLLKSPLKTIAERTREWLKEHHEDDSESVRITLNAEAISTILPQDRDRNCLDIIIATLETLTKWTNFGAPMAWPSGESGHFFHAARPAGNHGPPVALFDSTLGLLAFRLSHLDENLPELRPDHDECKLAHEFVHQLLDTYDSEDLRLRAIEPFVKMLGPDVGYKKTINGIYLDVVYGAATDLPYGMVELKNEFGLRVDGSIQARLSYTKIVLQDKQETKRILKASNCPAVVIGIMGEFVEIGAAVYIDGTYSDFLFSERMRLGYHKNATVLRIARAFKAVKLALADLRDFYQELWVRPPPTPAVRHLFPLPIAEPSWQGHMPSITFTHRMSHSGRLFVIASTNEERSSGIYVGNMLMANPSTSSSSAAEKSIEVVVKFTSEYNDHAHRLLVSAGFAPTLHACVPVCGNVKMVVMDRVHGEMVCGEEPRVGGMLVDFDWAGKADEARYPVIMNTSLSEWADVRVARGGIKHDLHLLRKIEALCGSAST</sequence>
<dbReference type="EMBL" id="ML122266">
    <property type="protein sequence ID" value="RPD60378.1"/>
    <property type="molecule type" value="Genomic_DNA"/>
</dbReference>
<dbReference type="Proteomes" id="UP000313359">
    <property type="component" value="Unassembled WGS sequence"/>
</dbReference>
<protein>
    <submittedName>
        <fullName evidence="1">Uncharacterized protein</fullName>
    </submittedName>
</protein>
<organism evidence="1 2">
    <name type="scientific">Lentinus tigrinus ALCF2SS1-6</name>
    <dbReference type="NCBI Taxonomy" id="1328759"/>
    <lineage>
        <taxon>Eukaryota</taxon>
        <taxon>Fungi</taxon>
        <taxon>Dikarya</taxon>
        <taxon>Basidiomycota</taxon>
        <taxon>Agaricomycotina</taxon>
        <taxon>Agaricomycetes</taxon>
        <taxon>Polyporales</taxon>
        <taxon>Polyporaceae</taxon>
        <taxon>Lentinus</taxon>
    </lineage>
</organism>
<dbReference type="AlphaFoldDB" id="A0A5C2SAU1"/>
<proteinExistence type="predicted"/>
<keyword evidence="2" id="KW-1185">Reference proteome</keyword>